<accession>A0A8T2TTN3</accession>
<dbReference type="Proteomes" id="UP000825935">
    <property type="component" value="Chromosome 11"/>
</dbReference>
<gene>
    <name evidence="2" type="ORF">KP509_11G069900</name>
</gene>
<evidence type="ECO:0000313" key="3">
    <source>
        <dbReference type="Proteomes" id="UP000825935"/>
    </source>
</evidence>
<reference evidence="2" key="1">
    <citation type="submission" date="2021-08" db="EMBL/GenBank/DDBJ databases">
        <title>WGS assembly of Ceratopteris richardii.</title>
        <authorList>
            <person name="Marchant D.B."/>
            <person name="Chen G."/>
            <person name="Jenkins J."/>
            <person name="Shu S."/>
            <person name="Leebens-Mack J."/>
            <person name="Grimwood J."/>
            <person name="Schmutz J."/>
            <person name="Soltis P."/>
            <person name="Soltis D."/>
            <person name="Chen Z.-H."/>
        </authorList>
    </citation>
    <scope>NUCLEOTIDE SEQUENCE</scope>
    <source>
        <strain evidence="2">Whitten #5841</strain>
        <tissue evidence="2">Leaf</tissue>
    </source>
</reference>
<dbReference type="EMBL" id="CM035416">
    <property type="protein sequence ID" value="KAH7425768.1"/>
    <property type="molecule type" value="Genomic_DNA"/>
</dbReference>
<feature type="region of interest" description="Disordered" evidence="1">
    <location>
        <begin position="1"/>
        <end position="23"/>
    </location>
</feature>
<proteinExistence type="predicted"/>
<name>A0A8T2TTN3_CERRI</name>
<comment type="caution">
    <text evidence="2">The sequence shown here is derived from an EMBL/GenBank/DDBJ whole genome shotgun (WGS) entry which is preliminary data.</text>
</comment>
<organism evidence="2 3">
    <name type="scientific">Ceratopteris richardii</name>
    <name type="common">Triangle waterfern</name>
    <dbReference type="NCBI Taxonomy" id="49495"/>
    <lineage>
        <taxon>Eukaryota</taxon>
        <taxon>Viridiplantae</taxon>
        <taxon>Streptophyta</taxon>
        <taxon>Embryophyta</taxon>
        <taxon>Tracheophyta</taxon>
        <taxon>Polypodiopsida</taxon>
        <taxon>Polypodiidae</taxon>
        <taxon>Polypodiales</taxon>
        <taxon>Pteridineae</taxon>
        <taxon>Pteridaceae</taxon>
        <taxon>Parkerioideae</taxon>
        <taxon>Ceratopteris</taxon>
    </lineage>
</organism>
<sequence length="76" mass="8734">MRKDSEVEEGNLRGGHWRERTNRKGINYGRRRIKAPLTSTCKIIKHAKTYNHTAVTREVVLRSEPAVVANMQKEGC</sequence>
<evidence type="ECO:0000256" key="1">
    <source>
        <dbReference type="SAM" id="MobiDB-lite"/>
    </source>
</evidence>
<protein>
    <submittedName>
        <fullName evidence="2">Uncharacterized protein</fullName>
    </submittedName>
</protein>
<keyword evidence="3" id="KW-1185">Reference proteome</keyword>
<evidence type="ECO:0000313" key="2">
    <source>
        <dbReference type="EMBL" id="KAH7425768.1"/>
    </source>
</evidence>
<dbReference type="AlphaFoldDB" id="A0A8T2TTN3"/>